<name>A0A2J6TDN0_9HELO</name>
<evidence type="ECO:0000313" key="2">
    <source>
        <dbReference type="Proteomes" id="UP000235371"/>
    </source>
</evidence>
<proteinExistence type="predicted"/>
<dbReference type="EMBL" id="KZ613786">
    <property type="protein sequence ID" value="PMD61137.1"/>
    <property type="molecule type" value="Genomic_DNA"/>
</dbReference>
<dbReference type="InParanoid" id="A0A2J6TDN0"/>
<dbReference type="Proteomes" id="UP000235371">
    <property type="component" value="Unassembled WGS sequence"/>
</dbReference>
<organism evidence="1 2">
    <name type="scientific">Hyaloscypha bicolor E</name>
    <dbReference type="NCBI Taxonomy" id="1095630"/>
    <lineage>
        <taxon>Eukaryota</taxon>
        <taxon>Fungi</taxon>
        <taxon>Dikarya</taxon>
        <taxon>Ascomycota</taxon>
        <taxon>Pezizomycotina</taxon>
        <taxon>Leotiomycetes</taxon>
        <taxon>Helotiales</taxon>
        <taxon>Hyaloscyphaceae</taxon>
        <taxon>Hyaloscypha</taxon>
        <taxon>Hyaloscypha bicolor</taxon>
    </lineage>
</organism>
<sequence>MKTCCTEDEHVQFHHNCHGIPDWNRSSLPDPSDKDKTVVHQFSEIRPPLLTELIHYFDKLEGDVHIVAHNDKREAAKKIKAKFLTGQVVARVERTAVINKFDDEERSETWRREAFYGLRLLQTGEQNMLEGWLSSVTQEAVAASVTHNYLEIYQDKGIPLAKVSENGPTITNPEQRAGQSSNSVMNALSGLSGFQKVRYRDQDVHIYIKSVKEMVAYSLANDPIDDFFHKGYFASSRDALLKSVRDRTQDLADDMRIWGAYREVEDKAKRDFAAMIGNSGGDATSGDGAAGEVHKLRRL</sequence>
<reference evidence="1 2" key="1">
    <citation type="submission" date="2016-04" db="EMBL/GenBank/DDBJ databases">
        <title>A degradative enzymes factory behind the ericoid mycorrhizal symbiosis.</title>
        <authorList>
            <consortium name="DOE Joint Genome Institute"/>
            <person name="Martino E."/>
            <person name="Morin E."/>
            <person name="Grelet G."/>
            <person name="Kuo A."/>
            <person name="Kohler A."/>
            <person name="Daghino S."/>
            <person name="Barry K."/>
            <person name="Choi C."/>
            <person name="Cichocki N."/>
            <person name="Clum A."/>
            <person name="Copeland A."/>
            <person name="Hainaut M."/>
            <person name="Haridas S."/>
            <person name="Labutti K."/>
            <person name="Lindquist E."/>
            <person name="Lipzen A."/>
            <person name="Khouja H.-R."/>
            <person name="Murat C."/>
            <person name="Ohm R."/>
            <person name="Olson A."/>
            <person name="Spatafora J."/>
            <person name="Veneault-Fourrey C."/>
            <person name="Henrissat B."/>
            <person name="Grigoriev I."/>
            <person name="Martin F."/>
            <person name="Perotto S."/>
        </authorList>
    </citation>
    <scope>NUCLEOTIDE SEQUENCE [LARGE SCALE GENOMIC DNA]</scope>
    <source>
        <strain evidence="1 2">E</strain>
    </source>
</reference>
<accession>A0A2J6TDN0</accession>
<dbReference type="RefSeq" id="XP_024738041.1">
    <property type="nucleotide sequence ID" value="XM_024882892.1"/>
</dbReference>
<protein>
    <submittedName>
        <fullName evidence="1">Uncharacterized protein</fullName>
    </submittedName>
</protein>
<dbReference type="AlphaFoldDB" id="A0A2J6TDN0"/>
<gene>
    <name evidence="1" type="ORF">K444DRAFT_628226</name>
</gene>
<keyword evidence="2" id="KW-1185">Reference proteome</keyword>
<dbReference type="GeneID" id="36590969"/>
<evidence type="ECO:0000313" key="1">
    <source>
        <dbReference type="EMBL" id="PMD61137.1"/>
    </source>
</evidence>